<dbReference type="AlphaFoldDB" id="A0A2J5HQV3"/>
<sequence length="183" mass="19432">MLADHKSSSHQTAFRRLFTFAAGFAGESVTQRGPDLPTTAGIHAFYSLSSSSKYKGEGVGPCSSKPVVPARSYQPRPLKTSGVGSKGCNPPLAAQGYHGALPPPPPSASDIRSGKKEEKSCNKDSERNQCAPALLIFATCSRGVTPHRDLNDSDPNQGPLCRIGICQCLACDCMIVDKVHYVL</sequence>
<gene>
    <name evidence="2" type="ORF">BDW42DRAFT_172427</name>
</gene>
<evidence type="ECO:0000313" key="2">
    <source>
        <dbReference type="EMBL" id="PLN79646.1"/>
    </source>
</evidence>
<evidence type="ECO:0000256" key="1">
    <source>
        <dbReference type="SAM" id="MobiDB-lite"/>
    </source>
</evidence>
<organism evidence="2 3">
    <name type="scientific">Aspergillus taichungensis</name>
    <dbReference type="NCBI Taxonomy" id="482145"/>
    <lineage>
        <taxon>Eukaryota</taxon>
        <taxon>Fungi</taxon>
        <taxon>Dikarya</taxon>
        <taxon>Ascomycota</taxon>
        <taxon>Pezizomycotina</taxon>
        <taxon>Eurotiomycetes</taxon>
        <taxon>Eurotiomycetidae</taxon>
        <taxon>Eurotiales</taxon>
        <taxon>Aspergillaceae</taxon>
        <taxon>Aspergillus</taxon>
        <taxon>Aspergillus subgen. Circumdati</taxon>
    </lineage>
</organism>
<feature type="region of interest" description="Disordered" evidence="1">
    <location>
        <begin position="59"/>
        <end position="125"/>
    </location>
</feature>
<feature type="compositionally biased region" description="Basic and acidic residues" evidence="1">
    <location>
        <begin position="112"/>
        <end position="125"/>
    </location>
</feature>
<evidence type="ECO:0000313" key="3">
    <source>
        <dbReference type="Proteomes" id="UP000235023"/>
    </source>
</evidence>
<dbReference type="Proteomes" id="UP000235023">
    <property type="component" value="Unassembled WGS sequence"/>
</dbReference>
<keyword evidence="3" id="KW-1185">Reference proteome</keyword>
<name>A0A2J5HQV3_9EURO</name>
<accession>A0A2J5HQV3</accession>
<proteinExistence type="predicted"/>
<dbReference type="EMBL" id="KZ559557">
    <property type="protein sequence ID" value="PLN79646.1"/>
    <property type="molecule type" value="Genomic_DNA"/>
</dbReference>
<protein>
    <submittedName>
        <fullName evidence="2">Uncharacterized protein</fullName>
    </submittedName>
</protein>
<reference evidence="3" key="1">
    <citation type="submission" date="2017-12" db="EMBL/GenBank/DDBJ databases">
        <authorList>
            <consortium name="DOE Joint Genome Institute"/>
            <person name="Mondo S.J."/>
            <person name="Kjaerbolling I."/>
            <person name="Vesth T.C."/>
            <person name="Frisvad J.C."/>
            <person name="Nybo J.L."/>
            <person name="Theobald S."/>
            <person name="Kuo A."/>
            <person name="Bowyer P."/>
            <person name="Matsuda Y."/>
            <person name="Lyhne E.K."/>
            <person name="Kogle M.E."/>
            <person name="Clum A."/>
            <person name="Lipzen A."/>
            <person name="Salamov A."/>
            <person name="Ngan C.Y."/>
            <person name="Daum C."/>
            <person name="Chiniquy J."/>
            <person name="Barry K."/>
            <person name="LaButti K."/>
            <person name="Haridas S."/>
            <person name="Simmons B.A."/>
            <person name="Magnuson J.K."/>
            <person name="Mortensen U.H."/>
            <person name="Larsen T.O."/>
            <person name="Grigoriev I.V."/>
            <person name="Baker S.E."/>
            <person name="Andersen M.R."/>
            <person name="Nordberg H.P."/>
            <person name="Cantor M.N."/>
            <person name="Hua S.X."/>
        </authorList>
    </citation>
    <scope>NUCLEOTIDE SEQUENCE [LARGE SCALE GENOMIC DNA]</scope>
    <source>
        <strain evidence="3">IBT 19404</strain>
    </source>
</reference>